<proteinExistence type="predicted"/>
<gene>
    <name evidence="6" type="ORF">K2U94_13725</name>
</gene>
<evidence type="ECO:0000256" key="1">
    <source>
        <dbReference type="ARBA" id="ARBA00023015"/>
    </source>
</evidence>
<feature type="domain" description="Cyclic nucleotide-binding" evidence="4">
    <location>
        <begin position="48"/>
        <end position="117"/>
    </location>
</feature>
<dbReference type="InterPro" id="IPR014710">
    <property type="entry name" value="RmlC-like_jellyroll"/>
</dbReference>
<dbReference type="PROSITE" id="PS50042">
    <property type="entry name" value="CNMP_BINDING_3"/>
    <property type="match status" value="1"/>
</dbReference>
<dbReference type="SUPFAM" id="SSF46785">
    <property type="entry name" value="Winged helix' DNA-binding domain"/>
    <property type="match status" value="1"/>
</dbReference>
<dbReference type="PANTHER" id="PTHR24567">
    <property type="entry name" value="CRP FAMILY TRANSCRIPTIONAL REGULATORY PROTEIN"/>
    <property type="match status" value="1"/>
</dbReference>
<dbReference type="EMBL" id="JAIVFP010000001">
    <property type="protein sequence ID" value="MCI4683809.1"/>
    <property type="molecule type" value="Genomic_DNA"/>
</dbReference>
<organism evidence="6 7">
    <name type="scientific">Candidatus Rhodoblastus alkanivorans</name>
    <dbReference type="NCBI Taxonomy" id="2954117"/>
    <lineage>
        <taxon>Bacteria</taxon>
        <taxon>Pseudomonadati</taxon>
        <taxon>Pseudomonadota</taxon>
        <taxon>Alphaproteobacteria</taxon>
        <taxon>Hyphomicrobiales</taxon>
        <taxon>Rhodoblastaceae</taxon>
        <taxon>Rhodoblastus</taxon>
    </lineage>
</organism>
<dbReference type="Pfam" id="PF00027">
    <property type="entry name" value="cNMP_binding"/>
    <property type="match status" value="1"/>
</dbReference>
<dbReference type="PROSITE" id="PS51063">
    <property type="entry name" value="HTH_CRP_2"/>
    <property type="match status" value="1"/>
</dbReference>
<dbReference type="PRINTS" id="PR00034">
    <property type="entry name" value="HTHCRP"/>
</dbReference>
<keyword evidence="3" id="KW-0804">Transcription</keyword>
<feature type="domain" description="HTH crp-type" evidence="5">
    <location>
        <begin position="179"/>
        <end position="252"/>
    </location>
</feature>
<evidence type="ECO:0000256" key="3">
    <source>
        <dbReference type="ARBA" id="ARBA00023163"/>
    </source>
</evidence>
<dbReference type="Proteomes" id="UP001139104">
    <property type="component" value="Unassembled WGS sequence"/>
</dbReference>
<dbReference type="CDD" id="cd00038">
    <property type="entry name" value="CAP_ED"/>
    <property type="match status" value="1"/>
</dbReference>
<dbReference type="Gene3D" id="2.60.120.10">
    <property type="entry name" value="Jelly Rolls"/>
    <property type="match status" value="1"/>
</dbReference>
<evidence type="ECO:0000259" key="4">
    <source>
        <dbReference type="PROSITE" id="PS50042"/>
    </source>
</evidence>
<keyword evidence="1" id="KW-0805">Transcription regulation</keyword>
<dbReference type="CDD" id="cd00092">
    <property type="entry name" value="HTH_CRP"/>
    <property type="match status" value="1"/>
</dbReference>
<dbReference type="PANTHER" id="PTHR24567:SF75">
    <property type="entry name" value="FUMARATE AND NITRATE REDUCTION REGULATORY PROTEIN"/>
    <property type="match status" value="1"/>
</dbReference>
<evidence type="ECO:0000256" key="2">
    <source>
        <dbReference type="ARBA" id="ARBA00023125"/>
    </source>
</evidence>
<keyword evidence="7" id="KW-1185">Reference proteome</keyword>
<dbReference type="RefSeq" id="WP_243067738.1">
    <property type="nucleotide sequence ID" value="NZ_JAIVFK010000006.1"/>
</dbReference>
<dbReference type="InterPro" id="IPR018490">
    <property type="entry name" value="cNMP-bd_dom_sf"/>
</dbReference>
<dbReference type="SMART" id="SM00419">
    <property type="entry name" value="HTH_CRP"/>
    <property type="match status" value="1"/>
</dbReference>
<accession>A0ABS9Z864</accession>
<evidence type="ECO:0000313" key="6">
    <source>
        <dbReference type="EMBL" id="MCI4683809.1"/>
    </source>
</evidence>
<dbReference type="PROSITE" id="PS00042">
    <property type="entry name" value="HTH_CRP_1"/>
    <property type="match status" value="1"/>
</dbReference>
<dbReference type="InterPro" id="IPR036390">
    <property type="entry name" value="WH_DNA-bd_sf"/>
</dbReference>
<dbReference type="InterPro" id="IPR000595">
    <property type="entry name" value="cNMP-bd_dom"/>
</dbReference>
<protein>
    <submittedName>
        <fullName evidence="6">Helix-turn-helix domain-containing protein</fullName>
    </submittedName>
</protein>
<dbReference type="InterPro" id="IPR036388">
    <property type="entry name" value="WH-like_DNA-bd_sf"/>
</dbReference>
<name>A0ABS9Z864_9HYPH</name>
<dbReference type="InterPro" id="IPR018335">
    <property type="entry name" value="Tscrpt_reg_HTH_Crp-type_CS"/>
</dbReference>
<dbReference type="SMART" id="SM00100">
    <property type="entry name" value="cNMP"/>
    <property type="match status" value="1"/>
</dbReference>
<dbReference type="Gene3D" id="1.10.10.10">
    <property type="entry name" value="Winged helix-like DNA-binding domain superfamily/Winged helix DNA-binding domain"/>
    <property type="match status" value="1"/>
</dbReference>
<dbReference type="Pfam" id="PF13545">
    <property type="entry name" value="HTH_Crp_2"/>
    <property type="match status" value="1"/>
</dbReference>
<reference evidence="6" key="1">
    <citation type="journal article" date="2022" name="ISME J.">
        <title>Identification of active gaseous-alkane degraders at natural gas seeps.</title>
        <authorList>
            <person name="Farhan Ul Haque M."/>
            <person name="Hernandez M."/>
            <person name="Crombie A.T."/>
            <person name="Murrell J.C."/>
        </authorList>
    </citation>
    <scope>NUCLEOTIDE SEQUENCE</scope>
    <source>
        <strain evidence="6">PC2</strain>
    </source>
</reference>
<keyword evidence="2" id="KW-0238">DNA-binding</keyword>
<dbReference type="InterPro" id="IPR050397">
    <property type="entry name" value="Env_Response_Regulators"/>
</dbReference>
<dbReference type="SUPFAM" id="SSF51206">
    <property type="entry name" value="cAMP-binding domain-like"/>
    <property type="match status" value="1"/>
</dbReference>
<evidence type="ECO:0000313" key="7">
    <source>
        <dbReference type="Proteomes" id="UP001139104"/>
    </source>
</evidence>
<dbReference type="InterPro" id="IPR012318">
    <property type="entry name" value="HTH_CRP"/>
</dbReference>
<comment type="caution">
    <text evidence="6">The sequence shown here is derived from an EMBL/GenBank/DDBJ whole genome shotgun (WGS) entry which is preliminary data.</text>
</comment>
<sequence length="260" mass="28759">METLAEKVLFDTVFGRAETSPRNFACAPKAAPGFGLECSDCEIKGLSVCESLEPDEFELLERIGRTLSFPAKATLFEQGREAPFVSNITSGALRLSKLLPDGRRQVVGFALPGDFLGLAMQPTQLFTADALTPVKICQFSRVGFSDLLDEKPRLTRAMMNMAAHELTLAQDQMVVLGRRTAEEKIASFLIGMRNRYARIHGASVHVPLPMTRLDIGDYLGLTVETVSRMITRMAREKLIVIVPDGVRLLDVPRLEQMAEM</sequence>
<evidence type="ECO:0000259" key="5">
    <source>
        <dbReference type="PROSITE" id="PS51063"/>
    </source>
</evidence>